<dbReference type="EnsemblMetazoa" id="HelroT180041">
    <property type="protein sequence ID" value="HelroP180041"/>
    <property type="gene ID" value="HelroG180041"/>
</dbReference>
<feature type="domain" description="Alpha-2-macroglobulin bait region" evidence="7">
    <location>
        <begin position="1"/>
        <end position="109"/>
    </location>
</feature>
<dbReference type="InterPro" id="IPR008930">
    <property type="entry name" value="Terpenoid_cyclase/PrenylTrfase"/>
</dbReference>
<dbReference type="PROSITE" id="PS00477">
    <property type="entry name" value="ALPHA_2_MACROGLOBULIN"/>
    <property type="match status" value="1"/>
</dbReference>
<dbReference type="Pfam" id="PF07678">
    <property type="entry name" value="TED_complement"/>
    <property type="match status" value="1"/>
</dbReference>
<dbReference type="OMA" id="HKHHAQD"/>
<keyword evidence="12" id="KW-1185">Reference proteome</keyword>
<dbReference type="InParanoid" id="T1FFD8"/>
<dbReference type="AlphaFoldDB" id="T1FFD8"/>
<evidence type="ECO:0008006" key="13">
    <source>
        <dbReference type="Google" id="ProtNLM"/>
    </source>
</evidence>
<reference evidence="12" key="1">
    <citation type="submission" date="2012-12" db="EMBL/GenBank/DDBJ databases">
        <authorList>
            <person name="Hellsten U."/>
            <person name="Grimwood J."/>
            <person name="Chapman J.A."/>
            <person name="Shapiro H."/>
            <person name="Aerts A."/>
            <person name="Otillar R.P."/>
            <person name="Terry A.Y."/>
            <person name="Boore J.L."/>
            <person name="Simakov O."/>
            <person name="Marletaz F."/>
            <person name="Cho S.-J."/>
            <person name="Edsinger-Gonzales E."/>
            <person name="Havlak P."/>
            <person name="Kuo D.-H."/>
            <person name="Larsson T."/>
            <person name="Lv J."/>
            <person name="Arendt D."/>
            <person name="Savage R."/>
            <person name="Osoegawa K."/>
            <person name="de Jong P."/>
            <person name="Lindberg D.R."/>
            <person name="Seaver E.C."/>
            <person name="Weisblat D.A."/>
            <person name="Putnam N.H."/>
            <person name="Grigoriev I.V."/>
            <person name="Rokhsar D.S."/>
        </authorList>
    </citation>
    <scope>NUCLEOTIDE SEQUENCE</scope>
</reference>
<evidence type="ECO:0000259" key="7">
    <source>
        <dbReference type="SMART" id="SM01359"/>
    </source>
</evidence>
<dbReference type="Pfam" id="PF07703">
    <property type="entry name" value="A2M_BRD"/>
    <property type="match status" value="1"/>
</dbReference>
<evidence type="ECO:0000259" key="8">
    <source>
        <dbReference type="SMART" id="SM01360"/>
    </source>
</evidence>
<sequence length="970" mass="107572">MAKGQLIRSETKKFKKPLNTQTFSIDITKDLAVQLAPEARFSISIVTENGELIYDSLAVNVVDYFINKVSLTFSKNSTEPGDENISLNIQTSNDSFVSLLAVDQSVLMMGASNDINKNLVSADLKKYIKDDNYCYNCLPNIPRYLGYSDTNSVIDSTGLFVMTNFYRWEPPPPPTWIPWFPFPMPDYEEGMVMPMMEEQVPVTEAMMMPTMLAEAIPQPTESAKSEVAAPAAPPPVVVRQEFPETWIWTDVQSNKNGSYTLNVKVPDTITSWVATGFSVNKIAGLGLSETPAKITVLKPFFISLELPYSIVRGEEFALQAAVSNYMGMDLEVKVKLLESTYFKVIECGNKTLVNKNITKTIKVVNNDVSSAYFWLVATSLGQIPIEILAWSGMSADAVKSQLLVKPEGQTQSYSTSTFIQLSAGKDFNTSFNITLPPKSILVEGDIIGSTMNNIDNLLQMPYGCGEQTLLNLVPDVFLLKYLTESGKLTAEFEGKAIGFITSGYQRELTYQRLDGSFSAFGNSDRAGSVWLSSFVIKCFHQAKKYIPIEDSKIANTMNWIVELQQDDGTFKEPPEGRVIHTDMQVDSEKLALTIKKSTSFLESQYSLYSSDPYALSIIAYAFFKAGSPKLSDVLSLLDALAIVEGELKYWKKDEDVQKDVSENVWFRPPYLQAKSSSIELASYVLLVYTQQKNLSKSMPVAKWLLRQRNSLGGFSSTQDTVLGLEALASFATLIAPSTSSNGITISCKGNTSPNAYLFDKITKETALFLQSYQLPEGTTAVDISATGEGVALVQLNVEYNVIKENTNKFLNLELSTNRDDKNLHLEISANWTGAEATGMVLIEINILTGYTFNNELDLRKQIGENLKKIEKSVNKVVLYLDQLTSDNLMFNILLEESLAVANVKPALVKIYRYYETGSAVTGFYSPSSGKTWEGACPNCCHRCIAPLWGCIFELAFLRDMTSTGGAIDFE</sequence>
<dbReference type="SMART" id="SM01419">
    <property type="entry name" value="Thiol-ester_cl"/>
    <property type="match status" value="1"/>
</dbReference>
<dbReference type="Gene3D" id="2.60.40.690">
    <property type="entry name" value="Alpha-macroglobulin, receptor-binding domain"/>
    <property type="match status" value="1"/>
</dbReference>
<dbReference type="InterPro" id="IPR011626">
    <property type="entry name" value="Alpha-macroglobulin_TED"/>
</dbReference>
<proteinExistence type="inferred from homology"/>
<dbReference type="InterPro" id="IPR013783">
    <property type="entry name" value="Ig-like_fold"/>
</dbReference>
<organism evidence="11 12">
    <name type="scientific">Helobdella robusta</name>
    <name type="common">Californian leech</name>
    <dbReference type="NCBI Taxonomy" id="6412"/>
    <lineage>
        <taxon>Eukaryota</taxon>
        <taxon>Metazoa</taxon>
        <taxon>Spiralia</taxon>
        <taxon>Lophotrochozoa</taxon>
        <taxon>Annelida</taxon>
        <taxon>Clitellata</taxon>
        <taxon>Hirudinea</taxon>
        <taxon>Rhynchobdellida</taxon>
        <taxon>Glossiphoniidae</taxon>
        <taxon>Helobdella</taxon>
    </lineage>
</organism>
<dbReference type="InterPro" id="IPR047565">
    <property type="entry name" value="Alpha-macroglob_thiol-ester_cl"/>
</dbReference>
<evidence type="ECO:0000313" key="11">
    <source>
        <dbReference type="EnsemblMetazoa" id="HelroP180041"/>
    </source>
</evidence>
<dbReference type="InterPro" id="IPR019742">
    <property type="entry name" value="MacrogloblnA2_CS"/>
</dbReference>
<name>T1FFD8_HELRO</name>
<dbReference type="PANTHER" id="PTHR11412">
    <property type="entry name" value="MACROGLOBULIN / COMPLEMENT"/>
    <property type="match status" value="1"/>
</dbReference>
<gene>
    <name evidence="11" type="primary">20207537</name>
    <name evidence="10" type="ORF">HELRODRAFT_180041</name>
</gene>
<dbReference type="CTD" id="20207537"/>
<dbReference type="InterPro" id="IPR011625">
    <property type="entry name" value="A2M_N_BRD"/>
</dbReference>
<dbReference type="OrthoDB" id="9998011at2759"/>
<dbReference type="Pfam" id="PF07677">
    <property type="entry name" value="A2M_recep"/>
    <property type="match status" value="1"/>
</dbReference>
<keyword evidence="5" id="KW-0882">Thioester bond</keyword>
<dbReference type="InterPro" id="IPR001599">
    <property type="entry name" value="Macroglobln_a2"/>
</dbReference>
<keyword evidence="4" id="KW-0722">Serine protease inhibitor</keyword>
<dbReference type="Gene3D" id="2.60.40.10">
    <property type="entry name" value="Immunoglobulins"/>
    <property type="match status" value="1"/>
</dbReference>
<dbReference type="Gene3D" id="1.50.10.20">
    <property type="match status" value="1"/>
</dbReference>
<dbReference type="STRING" id="6412.T1FFD8"/>
<dbReference type="FunCoup" id="T1FFD8">
    <property type="interactions" value="200"/>
</dbReference>
<dbReference type="Proteomes" id="UP000015101">
    <property type="component" value="Unassembled WGS sequence"/>
</dbReference>
<evidence type="ECO:0000259" key="9">
    <source>
        <dbReference type="SMART" id="SM01361"/>
    </source>
</evidence>
<comment type="similarity">
    <text evidence="1">Belongs to the protease inhibitor I39 (alpha-2-macroglobulin) family.</text>
</comment>
<dbReference type="KEGG" id="hro:HELRODRAFT_180041"/>
<dbReference type="Pfam" id="PF00207">
    <property type="entry name" value="A2M"/>
    <property type="match status" value="1"/>
</dbReference>
<dbReference type="InterPro" id="IPR036595">
    <property type="entry name" value="A-macroglobulin_rcpt-bd_sf"/>
</dbReference>
<protein>
    <recommendedName>
        <fullName evidence="13">Alpha-2-macroglobulin domain-containing protein</fullName>
    </recommendedName>
</protein>
<dbReference type="SMART" id="SM01359">
    <property type="entry name" value="A2M_N_2"/>
    <property type="match status" value="1"/>
</dbReference>
<reference evidence="10 12" key="2">
    <citation type="journal article" date="2013" name="Nature">
        <title>Insights into bilaterian evolution from three spiralian genomes.</title>
        <authorList>
            <person name="Simakov O."/>
            <person name="Marletaz F."/>
            <person name="Cho S.J."/>
            <person name="Edsinger-Gonzales E."/>
            <person name="Havlak P."/>
            <person name="Hellsten U."/>
            <person name="Kuo D.H."/>
            <person name="Larsson T."/>
            <person name="Lv J."/>
            <person name="Arendt D."/>
            <person name="Savage R."/>
            <person name="Osoegawa K."/>
            <person name="de Jong P."/>
            <person name="Grimwood J."/>
            <person name="Chapman J.A."/>
            <person name="Shapiro H."/>
            <person name="Aerts A."/>
            <person name="Otillar R.P."/>
            <person name="Terry A.Y."/>
            <person name="Boore J.L."/>
            <person name="Grigoriev I.V."/>
            <person name="Lindberg D.R."/>
            <person name="Seaver E.C."/>
            <person name="Weisblat D.A."/>
            <person name="Putnam N.H."/>
            <person name="Rokhsar D.S."/>
        </authorList>
    </citation>
    <scope>NUCLEOTIDE SEQUENCE</scope>
</reference>
<accession>T1FFD8</accession>
<keyword evidence="2" id="KW-0646">Protease inhibitor</keyword>
<keyword evidence="6" id="KW-1015">Disulfide bond</keyword>
<evidence type="ECO:0000256" key="4">
    <source>
        <dbReference type="ARBA" id="ARBA00022900"/>
    </source>
</evidence>
<evidence type="ECO:0000256" key="6">
    <source>
        <dbReference type="ARBA" id="ARBA00023157"/>
    </source>
</evidence>
<evidence type="ECO:0000256" key="1">
    <source>
        <dbReference type="ARBA" id="ARBA00010952"/>
    </source>
</evidence>
<dbReference type="InterPro" id="IPR050473">
    <property type="entry name" value="A2M/Complement_sys"/>
</dbReference>
<evidence type="ECO:0000313" key="10">
    <source>
        <dbReference type="EMBL" id="ESN94934.1"/>
    </source>
</evidence>
<dbReference type="SUPFAM" id="SSF48239">
    <property type="entry name" value="Terpenoid cyclases/Protein prenyltransferases"/>
    <property type="match status" value="1"/>
</dbReference>
<dbReference type="eggNOG" id="KOG1366">
    <property type="taxonomic scope" value="Eukaryota"/>
</dbReference>
<evidence type="ECO:0000313" key="12">
    <source>
        <dbReference type="Proteomes" id="UP000015101"/>
    </source>
</evidence>
<dbReference type="GO" id="GO:0004867">
    <property type="term" value="F:serine-type endopeptidase inhibitor activity"/>
    <property type="evidence" value="ECO:0007669"/>
    <property type="project" value="UniProtKB-KW"/>
</dbReference>
<dbReference type="SUPFAM" id="SSF49410">
    <property type="entry name" value="Alpha-macroglobulin receptor domain"/>
    <property type="match status" value="1"/>
</dbReference>
<dbReference type="PANTHER" id="PTHR11412:SF136">
    <property type="entry name" value="CD109 ANTIGEN"/>
    <property type="match status" value="1"/>
</dbReference>
<dbReference type="GeneID" id="20207537"/>
<dbReference type="InterPro" id="IPR014756">
    <property type="entry name" value="Ig_E-set"/>
</dbReference>
<dbReference type="SMART" id="SM01361">
    <property type="entry name" value="A2M_recep"/>
    <property type="match status" value="1"/>
</dbReference>
<keyword evidence="3" id="KW-0732">Signal</keyword>
<feature type="domain" description="Alpha-2-macroglobulin" evidence="8">
    <location>
        <begin position="245"/>
        <end position="336"/>
    </location>
</feature>
<reference evidence="11" key="3">
    <citation type="submission" date="2015-06" db="UniProtKB">
        <authorList>
            <consortium name="EnsemblMetazoa"/>
        </authorList>
    </citation>
    <scope>IDENTIFICATION</scope>
</reference>
<evidence type="ECO:0000256" key="5">
    <source>
        <dbReference type="ARBA" id="ARBA00022966"/>
    </source>
</evidence>
<dbReference type="RefSeq" id="XP_009027053.1">
    <property type="nucleotide sequence ID" value="XM_009028805.1"/>
</dbReference>
<dbReference type="SUPFAM" id="SSF81296">
    <property type="entry name" value="E set domains"/>
    <property type="match status" value="1"/>
</dbReference>
<dbReference type="Gene3D" id="2.60.40.1930">
    <property type="match status" value="1"/>
</dbReference>
<dbReference type="Gene3D" id="2.20.130.20">
    <property type="match status" value="2"/>
</dbReference>
<dbReference type="HOGENOM" id="CLU_001634_5_3_1"/>
<dbReference type="EMBL" id="AMQM01007077">
    <property type="status" value="NOT_ANNOTATED_CDS"/>
    <property type="molecule type" value="Genomic_DNA"/>
</dbReference>
<dbReference type="SMART" id="SM01360">
    <property type="entry name" value="A2M"/>
    <property type="match status" value="1"/>
</dbReference>
<dbReference type="Gene3D" id="2.60.120.1540">
    <property type="match status" value="1"/>
</dbReference>
<evidence type="ECO:0000256" key="2">
    <source>
        <dbReference type="ARBA" id="ARBA00022690"/>
    </source>
</evidence>
<feature type="domain" description="Alpha-macroglobulin receptor-binding" evidence="9">
    <location>
        <begin position="837"/>
        <end position="924"/>
    </location>
</feature>
<evidence type="ECO:0000256" key="3">
    <source>
        <dbReference type="ARBA" id="ARBA00022729"/>
    </source>
</evidence>
<dbReference type="EMBL" id="KB097558">
    <property type="protein sequence ID" value="ESN94934.1"/>
    <property type="molecule type" value="Genomic_DNA"/>
</dbReference>
<dbReference type="InterPro" id="IPR009048">
    <property type="entry name" value="A-macroglobulin_rcpt-bd"/>
</dbReference>
<dbReference type="GO" id="GO:0005615">
    <property type="term" value="C:extracellular space"/>
    <property type="evidence" value="ECO:0007669"/>
    <property type="project" value="InterPro"/>
</dbReference>